<comment type="caution">
    <text evidence="6">The sequence shown here is derived from an EMBL/GenBank/DDBJ whole genome shotgun (WGS) entry which is preliminary data.</text>
</comment>
<organism evidence="6 7">
    <name type="scientific">Heterostelium pallidum (strain ATCC 26659 / Pp 5 / PN500)</name>
    <name type="common">Cellular slime mold</name>
    <name type="synonym">Polysphondylium pallidum</name>
    <dbReference type="NCBI Taxonomy" id="670386"/>
    <lineage>
        <taxon>Eukaryota</taxon>
        <taxon>Amoebozoa</taxon>
        <taxon>Evosea</taxon>
        <taxon>Eumycetozoa</taxon>
        <taxon>Dictyostelia</taxon>
        <taxon>Acytosteliales</taxon>
        <taxon>Acytosteliaceae</taxon>
        <taxon>Heterostelium</taxon>
    </lineage>
</organism>
<feature type="signal peptide" evidence="5">
    <location>
        <begin position="1"/>
        <end position="21"/>
    </location>
</feature>
<dbReference type="Pfam" id="PF00428">
    <property type="entry name" value="Ribosomal_60s"/>
    <property type="match status" value="1"/>
</dbReference>
<feature type="chain" id="PRO_5003042471" evidence="5">
    <location>
        <begin position="22"/>
        <end position="109"/>
    </location>
</feature>
<dbReference type="FunFam" id="1.10.10.1410:FF:000002">
    <property type="entry name" value="60S acidic ribosomal protein P2"/>
    <property type="match status" value="1"/>
</dbReference>
<sequence>MKYLSAYLLVVLGGNATPSAADVTKVLSSVGAEVDATRVAAVVAELNGKNITELIASGMTKVGSAPAAGAAAPAAAATTSAAPAAAAAAPKKEEKKEESDEDMGMGLFD</sequence>
<dbReference type="PANTHER" id="PTHR21141:SF5">
    <property type="entry name" value="LARGE RIBOSOMAL SUBUNIT PROTEIN P2"/>
    <property type="match status" value="1"/>
</dbReference>
<dbReference type="GeneID" id="31366146"/>
<dbReference type="Proteomes" id="UP000001396">
    <property type="component" value="Unassembled WGS sequence"/>
</dbReference>
<dbReference type="InParanoid" id="D3BRR6"/>
<reference evidence="6 7" key="1">
    <citation type="journal article" date="2011" name="Genome Res.">
        <title>Phylogeny-wide analysis of social amoeba genomes highlights ancient origins for complex intercellular communication.</title>
        <authorList>
            <person name="Heidel A.J."/>
            <person name="Lawal H.M."/>
            <person name="Felder M."/>
            <person name="Schilde C."/>
            <person name="Helps N.R."/>
            <person name="Tunggal B."/>
            <person name="Rivero F."/>
            <person name="John U."/>
            <person name="Schleicher M."/>
            <person name="Eichinger L."/>
            <person name="Platzer M."/>
            <person name="Noegel A.A."/>
            <person name="Schaap P."/>
            <person name="Gloeckner G."/>
        </authorList>
    </citation>
    <scope>NUCLEOTIDE SEQUENCE [LARGE SCALE GENOMIC DNA]</scope>
    <source>
        <strain evidence="7">ATCC 26659 / Pp 5 / PN500</strain>
    </source>
</reference>
<dbReference type="CDD" id="cd05833">
    <property type="entry name" value="Ribosomal_P2"/>
    <property type="match status" value="1"/>
</dbReference>
<gene>
    <name evidence="6" type="primary">rplP2</name>
    <name evidence="6" type="ORF">PPL_10677</name>
</gene>
<dbReference type="InterPro" id="IPR044076">
    <property type="entry name" value="Ribosomal_P2"/>
</dbReference>
<dbReference type="GO" id="GO:0022625">
    <property type="term" value="C:cytosolic large ribosomal subunit"/>
    <property type="evidence" value="ECO:0007669"/>
    <property type="project" value="InterPro"/>
</dbReference>
<evidence type="ECO:0000256" key="3">
    <source>
        <dbReference type="ARBA" id="ARBA00023274"/>
    </source>
</evidence>
<dbReference type="RefSeq" id="XP_020428232.1">
    <property type="nucleotide sequence ID" value="XM_020581445.1"/>
</dbReference>
<dbReference type="EMBL" id="ADBJ01000050">
    <property type="protein sequence ID" value="EFA76098.1"/>
    <property type="molecule type" value="Genomic_DNA"/>
</dbReference>
<dbReference type="Gene3D" id="1.10.10.1410">
    <property type="match status" value="1"/>
</dbReference>
<evidence type="ECO:0000313" key="7">
    <source>
        <dbReference type="Proteomes" id="UP000001396"/>
    </source>
</evidence>
<protein>
    <submittedName>
        <fullName evidence="6">Ribosomal acidic phosphoprotein P2</fullName>
    </submittedName>
</protein>
<accession>D3BRR6</accession>
<evidence type="ECO:0000256" key="1">
    <source>
        <dbReference type="ARBA" id="ARBA00005436"/>
    </source>
</evidence>
<dbReference type="GO" id="GO:0003735">
    <property type="term" value="F:structural constituent of ribosome"/>
    <property type="evidence" value="ECO:0007669"/>
    <property type="project" value="InterPro"/>
</dbReference>
<dbReference type="STRING" id="670386.D3BRR6"/>
<comment type="similarity">
    <text evidence="1">Belongs to the eukaryotic ribosomal protein P1/P2 family.</text>
</comment>
<keyword evidence="7" id="KW-1185">Reference proteome</keyword>
<dbReference type="InterPro" id="IPR027534">
    <property type="entry name" value="Ribosomal_P1/P2"/>
</dbReference>
<keyword evidence="5" id="KW-0732">Signal</keyword>
<dbReference type="InterPro" id="IPR038716">
    <property type="entry name" value="P1/P2_N_sf"/>
</dbReference>
<proteinExistence type="inferred from homology"/>
<evidence type="ECO:0000256" key="4">
    <source>
        <dbReference type="SAM" id="MobiDB-lite"/>
    </source>
</evidence>
<evidence type="ECO:0000256" key="2">
    <source>
        <dbReference type="ARBA" id="ARBA00022980"/>
    </source>
</evidence>
<evidence type="ECO:0000256" key="5">
    <source>
        <dbReference type="SAM" id="SignalP"/>
    </source>
</evidence>
<feature type="region of interest" description="Disordered" evidence="4">
    <location>
        <begin position="83"/>
        <end position="109"/>
    </location>
</feature>
<dbReference type="PANTHER" id="PTHR21141">
    <property type="entry name" value="60S ACIDIC RIBOSOMAL PROTEIN FAMILY MEMBER"/>
    <property type="match status" value="1"/>
</dbReference>
<name>D3BRR6_HETP5</name>
<dbReference type="GO" id="GO:0002182">
    <property type="term" value="P:cytoplasmic translational elongation"/>
    <property type="evidence" value="ECO:0007669"/>
    <property type="project" value="InterPro"/>
</dbReference>
<evidence type="ECO:0000313" key="6">
    <source>
        <dbReference type="EMBL" id="EFA76098.1"/>
    </source>
</evidence>
<keyword evidence="2" id="KW-0689">Ribosomal protein</keyword>
<dbReference type="HAMAP" id="MF_01478">
    <property type="entry name" value="Ribosomal_L12_arch"/>
    <property type="match status" value="1"/>
</dbReference>
<dbReference type="AlphaFoldDB" id="D3BRR6"/>
<dbReference type="OMA" id="DIMAQGI"/>
<dbReference type="FunCoup" id="D3BRR6">
    <property type="interactions" value="287"/>
</dbReference>
<keyword evidence="3" id="KW-0687">Ribonucleoprotein</keyword>